<keyword evidence="3" id="KW-1185">Reference proteome</keyword>
<feature type="domain" description="Protein kinase" evidence="1">
    <location>
        <begin position="53"/>
        <end position="287"/>
    </location>
</feature>
<evidence type="ECO:0000259" key="1">
    <source>
        <dbReference type="PROSITE" id="PS50011"/>
    </source>
</evidence>
<dbReference type="KEGG" id="pchm:VFPPC_06578"/>
<name>A0A179F5P5_METCM</name>
<dbReference type="Gene3D" id="1.10.510.10">
    <property type="entry name" value="Transferase(Phosphotransferase) domain 1"/>
    <property type="match status" value="1"/>
</dbReference>
<sequence>MVVDIKRLQDLCSVCQDRGGKDDNGDPIVRTGFAAIDEEENAYYGVKVGISMRELTVDIVRENLGPIQDEEIYPPFPGDGNLTVAPKDTTGFYVKRTAWATYLDFKGGEFLPKLMLQEAKTMEFLLQNPHPNIIKYYGCHVKRDRITGLVLQTFEFPHDLGFVSSRPDLFKGKLDKDCILAGIRSGLDHLHSLGWAHNDINPANILIDDAGEPKLIDFGSCQPFGAHLMSSGTKGWCKETFFHSAKENDEYSFEVFKPWLDEMVLKVEESVVSHKSWEMKLQDVPPL</sequence>
<dbReference type="GO" id="GO:0005737">
    <property type="term" value="C:cytoplasm"/>
    <property type="evidence" value="ECO:0007669"/>
    <property type="project" value="TreeGrafter"/>
</dbReference>
<protein>
    <submittedName>
        <fullName evidence="2">Protein kinase, catalytic domain-containing protein</fullName>
    </submittedName>
</protein>
<dbReference type="PANTHER" id="PTHR48015:SF16">
    <property type="entry name" value="SERINE_THREONINE-PROTEIN KINASE SULU"/>
    <property type="match status" value="1"/>
</dbReference>
<dbReference type="SUPFAM" id="SSF56112">
    <property type="entry name" value="Protein kinase-like (PK-like)"/>
    <property type="match status" value="1"/>
</dbReference>
<dbReference type="InterPro" id="IPR050285">
    <property type="entry name" value="STE20_Ser/Thr_kinase"/>
</dbReference>
<dbReference type="STRING" id="1380566.A0A179F5P5"/>
<evidence type="ECO:0000313" key="2">
    <source>
        <dbReference type="EMBL" id="OAQ60439.1"/>
    </source>
</evidence>
<dbReference type="PROSITE" id="PS50011">
    <property type="entry name" value="PROTEIN_KINASE_DOM"/>
    <property type="match status" value="1"/>
</dbReference>
<dbReference type="AlphaFoldDB" id="A0A179F5P5"/>
<organism evidence="2 3">
    <name type="scientific">Pochonia chlamydosporia 170</name>
    <dbReference type="NCBI Taxonomy" id="1380566"/>
    <lineage>
        <taxon>Eukaryota</taxon>
        <taxon>Fungi</taxon>
        <taxon>Dikarya</taxon>
        <taxon>Ascomycota</taxon>
        <taxon>Pezizomycotina</taxon>
        <taxon>Sordariomycetes</taxon>
        <taxon>Hypocreomycetidae</taxon>
        <taxon>Hypocreales</taxon>
        <taxon>Clavicipitaceae</taxon>
        <taxon>Pochonia</taxon>
    </lineage>
</organism>
<accession>A0A179F5P5</accession>
<keyword evidence="2" id="KW-0808">Transferase</keyword>
<dbReference type="GO" id="GO:0043408">
    <property type="term" value="P:regulation of MAPK cascade"/>
    <property type="evidence" value="ECO:0007669"/>
    <property type="project" value="TreeGrafter"/>
</dbReference>
<dbReference type="InterPro" id="IPR000719">
    <property type="entry name" value="Prot_kinase_dom"/>
</dbReference>
<dbReference type="PANTHER" id="PTHR48015">
    <property type="entry name" value="SERINE/THREONINE-PROTEIN KINASE TAO"/>
    <property type="match status" value="1"/>
</dbReference>
<dbReference type="Proteomes" id="UP000078397">
    <property type="component" value="Unassembled WGS sequence"/>
</dbReference>
<dbReference type="EMBL" id="LSBJ02000008">
    <property type="protein sequence ID" value="OAQ60439.1"/>
    <property type="molecule type" value="Genomic_DNA"/>
</dbReference>
<dbReference type="GO" id="GO:0000165">
    <property type="term" value="P:MAPK cascade"/>
    <property type="evidence" value="ECO:0007669"/>
    <property type="project" value="TreeGrafter"/>
</dbReference>
<dbReference type="GO" id="GO:0004674">
    <property type="term" value="F:protein serine/threonine kinase activity"/>
    <property type="evidence" value="ECO:0007669"/>
    <property type="project" value="TreeGrafter"/>
</dbReference>
<dbReference type="RefSeq" id="XP_018138317.1">
    <property type="nucleotide sequence ID" value="XM_018285589.1"/>
</dbReference>
<dbReference type="GeneID" id="28849583"/>
<dbReference type="OrthoDB" id="4062651at2759"/>
<reference evidence="2 3" key="1">
    <citation type="journal article" date="2016" name="PLoS Pathog.">
        <title>Biosynthesis of antibiotic leucinostatins in bio-control fungus Purpureocillium lilacinum and their inhibition on phytophthora revealed by genome mining.</title>
        <authorList>
            <person name="Wang G."/>
            <person name="Liu Z."/>
            <person name="Lin R."/>
            <person name="Li E."/>
            <person name="Mao Z."/>
            <person name="Ling J."/>
            <person name="Yang Y."/>
            <person name="Yin W.B."/>
            <person name="Xie B."/>
        </authorList>
    </citation>
    <scope>NUCLEOTIDE SEQUENCE [LARGE SCALE GENOMIC DNA]</scope>
    <source>
        <strain evidence="2">170</strain>
    </source>
</reference>
<dbReference type="Pfam" id="PF00069">
    <property type="entry name" value="Pkinase"/>
    <property type="match status" value="1"/>
</dbReference>
<comment type="caution">
    <text evidence="2">The sequence shown here is derived from an EMBL/GenBank/DDBJ whole genome shotgun (WGS) entry which is preliminary data.</text>
</comment>
<dbReference type="InterPro" id="IPR011009">
    <property type="entry name" value="Kinase-like_dom_sf"/>
</dbReference>
<proteinExistence type="predicted"/>
<evidence type="ECO:0000313" key="3">
    <source>
        <dbReference type="Proteomes" id="UP000078397"/>
    </source>
</evidence>
<keyword evidence="2" id="KW-0418">Kinase</keyword>
<gene>
    <name evidence="2" type="ORF">VFPPC_06578</name>
</gene>
<dbReference type="GO" id="GO:0005524">
    <property type="term" value="F:ATP binding"/>
    <property type="evidence" value="ECO:0007669"/>
    <property type="project" value="InterPro"/>
</dbReference>